<geneLocation type="plasmid" evidence="1 2">
    <name>pVP-16-VB00198-1</name>
</geneLocation>
<accession>A0AA46UQF9</accession>
<name>A0AA46UQF9_VIBPH</name>
<reference evidence="1" key="1">
    <citation type="submission" date="2022-05" db="EMBL/GenBank/DDBJ databases">
        <title>Megaplasmid of Vibrio parahaemolyticus.</title>
        <authorList>
            <person name="Strauch E."/>
            <person name="Borowiak M."/>
        </authorList>
    </citation>
    <scope>NUCLEOTIDE SEQUENCE</scope>
    <source>
        <strain evidence="1">16-VB00198</strain>
        <plasmid evidence="1">pVP-16-VB00198-1</plasmid>
    </source>
</reference>
<dbReference type="RefSeq" id="WP_053312415.1">
    <property type="nucleotide sequence ID" value="NZ_CP062152.1"/>
</dbReference>
<organism evidence="1 2">
    <name type="scientific">Vibrio parahaemolyticus</name>
    <dbReference type="NCBI Taxonomy" id="670"/>
    <lineage>
        <taxon>Bacteria</taxon>
        <taxon>Pseudomonadati</taxon>
        <taxon>Pseudomonadota</taxon>
        <taxon>Gammaproteobacteria</taxon>
        <taxon>Vibrionales</taxon>
        <taxon>Vibrionaceae</taxon>
        <taxon>Vibrio</taxon>
    </lineage>
</organism>
<dbReference type="EMBL" id="CP097357">
    <property type="protein sequence ID" value="UYV29781.1"/>
    <property type="molecule type" value="Genomic_DNA"/>
</dbReference>
<evidence type="ECO:0000313" key="2">
    <source>
        <dbReference type="Proteomes" id="UP001163036"/>
    </source>
</evidence>
<gene>
    <name evidence="1" type="ORF">M5598_27765</name>
</gene>
<keyword evidence="1" id="KW-0614">Plasmid</keyword>
<dbReference type="Proteomes" id="UP001163036">
    <property type="component" value="Plasmid pVP-16-VB00198-1"/>
</dbReference>
<proteinExistence type="predicted"/>
<dbReference type="AlphaFoldDB" id="A0AA46UQF9"/>
<evidence type="ECO:0000313" key="1">
    <source>
        <dbReference type="EMBL" id="UYV29781.1"/>
    </source>
</evidence>
<sequence length="237" mass="27801">MNKVKERIFADLVFRRTFHRLEIVRINDNTIELRSESRIPNAKGELSDCKRLIAKNKITNMSAYVYTYLYRTLKWYKTSFLKPIFMGVNGEMYHFLREHEHPSGTMFYAFAKESNGVPKYTKSDFINNILFHSGVDANNSSARQELIPYLNKNSRMISLVSKSMKECGVETIRYEFLRQLIETHKDQSEISETINMANALYKSWGSDANFTRDYLKTGLQGSFENEQVLTLKPHWFD</sequence>
<protein>
    <submittedName>
        <fullName evidence="1">Uncharacterized protein</fullName>
    </submittedName>
</protein>